<dbReference type="Pfam" id="PF00589">
    <property type="entry name" value="Phage_integrase"/>
    <property type="match status" value="1"/>
</dbReference>
<dbReference type="PANTHER" id="PTHR30349:SF64">
    <property type="entry name" value="PROPHAGE INTEGRASE INTD-RELATED"/>
    <property type="match status" value="1"/>
</dbReference>
<evidence type="ECO:0000256" key="2">
    <source>
        <dbReference type="ARBA" id="ARBA00022908"/>
    </source>
</evidence>
<keyword evidence="3 5" id="KW-0238">DNA-binding</keyword>
<dbReference type="SUPFAM" id="SSF56349">
    <property type="entry name" value="DNA breaking-rejoining enzymes"/>
    <property type="match status" value="1"/>
</dbReference>
<dbReference type="InterPro" id="IPR011010">
    <property type="entry name" value="DNA_brk_join_enz"/>
</dbReference>
<evidence type="ECO:0000256" key="1">
    <source>
        <dbReference type="ARBA" id="ARBA00008857"/>
    </source>
</evidence>
<dbReference type="PANTHER" id="PTHR30349">
    <property type="entry name" value="PHAGE INTEGRASE-RELATED"/>
    <property type="match status" value="1"/>
</dbReference>
<dbReference type="InterPro" id="IPR050090">
    <property type="entry name" value="Tyrosine_recombinase_XerCD"/>
</dbReference>
<sequence>MIEKSYAVMFFLKTARKKESLRLIYLRITVNGISKEMSIKRKWDVNRWDQKKGKATGNRQDALSLNYFLDSLMTKIGNFRTSKINNELPINANDIIEHLQGKSSKTKPQLKPQLLEEFKEHNDEILSLAEIKEYSMGTYERYKIALHHVTEFIQVKYNLSDIDFNKLNFEFIRNYELYLKTVRRCSSNTALKYIAYLKTIVIRAVAKDIIDKDPFKLFKSKREKLNKKPLTTVELQRLENKQFNSSRLSTVRDIFVFQCYTGLCYIDVFQLKRMDIKQGIDGKLWIISNRQKSKASTDIRLLPNAINIIEKYKDDPICHKRNSVLPVKSNQKMNEYLKEIAELCGLPGNLNTHMARRTFGSTITLKNGVPIHIVKKMMGHSSVRQTEEYAITAEESVAIEMQNLKFKLSNENKILAENPMELLLSLKSELESIKGLQSKNNENVAIEKINKIAEELKNIQKLLHLD</sequence>
<dbReference type="Gene3D" id="1.10.150.130">
    <property type="match status" value="1"/>
</dbReference>
<evidence type="ECO:0000259" key="7">
    <source>
        <dbReference type="PROSITE" id="PS51900"/>
    </source>
</evidence>
<evidence type="ECO:0000313" key="9">
    <source>
        <dbReference type="Proteomes" id="UP000286402"/>
    </source>
</evidence>
<dbReference type="EMBL" id="MCAQ01000028">
    <property type="protein sequence ID" value="RKF31609.1"/>
    <property type="molecule type" value="Genomic_DNA"/>
</dbReference>
<proteinExistence type="inferred from homology"/>
<dbReference type="InterPro" id="IPR010998">
    <property type="entry name" value="Integrase_recombinase_N"/>
</dbReference>
<evidence type="ECO:0000256" key="4">
    <source>
        <dbReference type="ARBA" id="ARBA00023172"/>
    </source>
</evidence>
<dbReference type="InterPro" id="IPR025269">
    <property type="entry name" value="SAM-like_dom"/>
</dbReference>
<dbReference type="GO" id="GO:0003677">
    <property type="term" value="F:DNA binding"/>
    <property type="evidence" value="ECO:0007669"/>
    <property type="project" value="UniProtKB-UniRule"/>
</dbReference>
<dbReference type="RefSeq" id="WP_120335862.1">
    <property type="nucleotide sequence ID" value="NZ_MCAQ01000028.1"/>
</dbReference>
<keyword evidence="9" id="KW-1185">Reference proteome</keyword>
<evidence type="ECO:0000313" key="8">
    <source>
        <dbReference type="EMBL" id="RKF31609.1"/>
    </source>
</evidence>
<dbReference type="PROSITE" id="PS51900">
    <property type="entry name" value="CB"/>
    <property type="match status" value="1"/>
</dbReference>
<dbReference type="InterPro" id="IPR013762">
    <property type="entry name" value="Integrase-like_cat_sf"/>
</dbReference>
<accession>A0A420FF99</accession>
<dbReference type="GO" id="GO:0015074">
    <property type="term" value="P:DNA integration"/>
    <property type="evidence" value="ECO:0007669"/>
    <property type="project" value="UniProtKB-KW"/>
</dbReference>
<evidence type="ECO:0000256" key="3">
    <source>
        <dbReference type="ARBA" id="ARBA00023125"/>
    </source>
</evidence>
<dbReference type="PROSITE" id="PS51898">
    <property type="entry name" value="TYR_RECOMBINASE"/>
    <property type="match status" value="1"/>
</dbReference>
<dbReference type="AlphaFoldDB" id="A0A420FF99"/>
<comment type="caution">
    <text evidence="8">The sequence shown here is derived from an EMBL/GenBank/DDBJ whole genome shotgun (WGS) entry which is preliminary data.</text>
</comment>
<dbReference type="Gene3D" id="1.10.443.10">
    <property type="entry name" value="Intergrase catalytic core"/>
    <property type="match status" value="1"/>
</dbReference>
<dbReference type="Pfam" id="PF13102">
    <property type="entry name" value="Phage_int_SAM_5"/>
    <property type="match status" value="1"/>
</dbReference>
<dbReference type="GO" id="GO:0006310">
    <property type="term" value="P:DNA recombination"/>
    <property type="evidence" value="ECO:0007669"/>
    <property type="project" value="UniProtKB-KW"/>
</dbReference>
<name>A0A420FF99_9SPHI</name>
<comment type="similarity">
    <text evidence="1">Belongs to the 'phage' integrase family.</text>
</comment>
<dbReference type="InterPro" id="IPR035386">
    <property type="entry name" value="Arm-DNA-bind_5"/>
</dbReference>
<evidence type="ECO:0000256" key="5">
    <source>
        <dbReference type="PROSITE-ProRule" id="PRU01248"/>
    </source>
</evidence>
<dbReference type="InterPro" id="IPR002104">
    <property type="entry name" value="Integrase_catalytic"/>
</dbReference>
<organism evidence="8 9">
    <name type="scientific">Sphingobacterium siyangense</name>
    <dbReference type="NCBI Taxonomy" id="459529"/>
    <lineage>
        <taxon>Bacteria</taxon>
        <taxon>Pseudomonadati</taxon>
        <taxon>Bacteroidota</taxon>
        <taxon>Sphingobacteriia</taxon>
        <taxon>Sphingobacteriales</taxon>
        <taxon>Sphingobacteriaceae</taxon>
        <taxon>Sphingobacterium</taxon>
    </lineage>
</organism>
<dbReference type="InterPro" id="IPR044068">
    <property type="entry name" value="CB"/>
</dbReference>
<reference evidence="8 9" key="1">
    <citation type="submission" date="2016-07" db="EMBL/GenBank/DDBJ databases">
        <title>Genome analysis of Sphingobacterium siyangense T12B17.</title>
        <authorList>
            <person name="Xu D."/>
            <person name="Su Y."/>
            <person name="Zheng S."/>
        </authorList>
    </citation>
    <scope>NUCLEOTIDE SEQUENCE [LARGE SCALE GENOMIC DNA]</scope>
    <source>
        <strain evidence="8 9">T12B17</strain>
    </source>
</reference>
<keyword evidence="4" id="KW-0233">DNA recombination</keyword>
<protein>
    <submittedName>
        <fullName evidence="8">Recombinase</fullName>
    </submittedName>
</protein>
<dbReference type="Pfam" id="PF17293">
    <property type="entry name" value="Arm-DNA-bind_5"/>
    <property type="match status" value="1"/>
</dbReference>
<gene>
    <name evidence="8" type="ORF">BCY89_15590</name>
</gene>
<dbReference type="Proteomes" id="UP000286402">
    <property type="component" value="Unassembled WGS sequence"/>
</dbReference>
<feature type="domain" description="Tyr recombinase" evidence="6">
    <location>
        <begin position="225"/>
        <end position="402"/>
    </location>
</feature>
<dbReference type="CDD" id="cd01185">
    <property type="entry name" value="INTN1_C_like"/>
    <property type="match status" value="1"/>
</dbReference>
<feature type="domain" description="Core-binding (CB)" evidence="7">
    <location>
        <begin position="116"/>
        <end position="205"/>
    </location>
</feature>
<keyword evidence="2" id="KW-0229">DNA integration</keyword>
<evidence type="ECO:0000259" key="6">
    <source>
        <dbReference type="PROSITE" id="PS51898"/>
    </source>
</evidence>